<evidence type="ECO:0000256" key="2">
    <source>
        <dbReference type="ARBA" id="ARBA00023125"/>
    </source>
</evidence>
<dbReference type="Proteomes" id="UP000621500">
    <property type="component" value="Unassembled WGS sequence"/>
</dbReference>
<dbReference type="Gene3D" id="1.10.10.10">
    <property type="entry name" value="Winged helix-like DNA-binding domain superfamily/Winged helix DNA-binding domain"/>
    <property type="match status" value="1"/>
</dbReference>
<proteinExistence type="predicted"/>
<dbReference type="PANTHER" id="PTHR30136">
    <property type="entry name" value="HELIX-TURN-HELIX TRANSCRIPTIONAL REGULATOR, ICLR FAMILY"/>
    <property type="match status" value="1"/>
</dbReference>
<feature type="domain" description="HTH iclR-type" evidence="4">
    <location>
        <begin position="18"/>
        <end position="79"/>
    </location>
</feature>
<protein>
    <submittedName>
        <fullName evidence="6">IclR family transcriptional regulator</fullName>
    </submittedName>
</protein>
<keyword evidence="3" id="KW-0804">Transcription</keyword>
<evidence type="ECO:0000313" key="7">
    <source>
        <dbReference type="Proteomes" id="UP000621500"/>
    </source>
</evidence>
<evidence type="ECO:0000256" key="1">
    <source>
        <dbReference type="ARBA" id="ARBA00023015"/>
    </source>
</evidence>
<keyword evidence="7" id="KW-1185">Reference proteome</keyword>
<dbReference type="InterPro" id="IPR014757">
    <property type="entry name" value="Tscrpt_reg_IclR_C"/>
</dbReference>
<dbReference type="PROSITE" id="PS51077">
    <property type="entry name" value="HTH_ICLR"/>
    <property type="match status" value="1"/>
</dbReference>
<dbReference type="SUPFAM" id="SSF46785">
    <property type="entry name" value="Winged helix' DNA-binding domain"/>
    <property type="match status" value="1"/>
</dbReference>
<keyword evidence="2" id="KW-0238">DNA-binding</keyword>
<dbReference type="PROSITE" id="PS51078">
    <property type="entry name" value="ICLR_ED"/>
    <property type="match status" value="1"/>
</dbReference>
<keyword evidence="1" id="KW-0805">Transcription regulation</keyword>
<accession>A0ABQ4EHF1</accession>
<feature type="domain" description="IclR-ED" evidence="5">
    <location>
        <begin position="80"/>
        <end position="259"/>
    </location>
</feature>
<comment type="caution">
    <text evidence="6">The sequence shown here is derived from an EMBL/GenBank/DDBJ whole genome shotgun (WGS) entry which is preliminary data.</text>
</comment>
<organism evidence="6 7">
    <name type="scientific">Plantactinospora mayteni</name>
    <dbReference type="NCBI Taxonomy" id="566021"/>
    <lineage>
        <taxon>Bacteria</taxon>
        <taxon>Bacillati</taxon>
        <taxon>Actinomycetota</taxon>
        <taxon>Actinomycetes</taxon>
        <taxon>Micromonosporales</taxon>
        <taxon>Micromonosporaceae</taxon>
        <taxon>Plantactinospora</taxon>
    </lineage>
</organism>
<dbReference type="InterPro" id="IPR029016">
    <property type="entry name" value="GAF-like_dom_sf"/>
</dbReference>
<sequence length="275" mass="29100">MAGGLGVAVPGGTPSGTGSVTVRALRLLEAFTPDRRELTLTELAGRAGLPLTTTHRLVNDLAGWGALERDADGRYRIGLRLWEIASLAPRGLGLREAALPFLEDLFQVTQENVQLAVREGLEVVYVERIAGHSAVPVLTRVGGRFAMPPTGVGLVLLAHAPAEVQEAVLDAPLQRFTERTITSARELRRLLAEVRRTGIAISDRQVTMDALSIGAPVYGPTGDVVAAVSVVVRAPRPQRAGLIPVVQAAARGISRALRAPALPAVRPGRRDPGAE</sequence>
<dbReference type="InterPro" id="IPR036390">
    <property type="entry name" value="WH_DNA-bd_sf"/>
</dbReference>
<dbReference type="Gene3D" id="3.30.450.40">
    <property type="match status" value="1"/>
</dbReference>
<dbReference type="SUPFAM" id="SSF55781">
    <property type="entry name" value="GAF domain-like"/>
    <property type="match status" value="1"/>
</dbReference>
<dbReference type="PANTHER" id="PTHR30136:SF24">
    <property type="entry name" value="HTH-TYPE TRANSCRIPTIONAL REPRESSOR ALLR"/>
    <property type="match status" value="1"/>
</dbReference>
<dbReference type="Pfam" id="PF01614">
    <property type="entry name" value="IclR_C"/>
    <property type="match status" value="1"/>
</dbReference>
<evidence type="ECO:0000259" key="4">
    <source>
        <dbReference type="PROSITE" id="PS51077"/>
    </source>
</evidence>
<dbReference type="InterPro" id="IPR050707">
    <property type="entry name" value="HTH_MetabolicPath_Reg"/>
</dbReference>
<dbReference type="Pfam" id="PF09339">
    <property type="entry name" value="HTH_IclR"/>
    <property type="match status" value="1"/>
</dbReference>
<dbReference type="InterPro" id="IPR036388">
    <property type="entry name" value="WH-like_DNA-bd_sf"/>
</dbReference>
<evidence type="ECO:0000313" key="6">
    <source>
        <dbReference type="EMBL" id="GIG94084.1"/>
    </source>
</evidence>
<reference evidence="6 7" key="1">
    <citation type="submission" date="2021-01" db="EMBL/GenBank/DDBJ databases">
        <title>Whole genome shotgun sequence of Plantactinospora mayteni NBRC 109088.</title>
        <authorList>
            <person name="Komaki H."/>
            <person name="Tamura T."/>
        </authorList>
    </citation>
    <scope>NUCLEOTIDE SEQUENCE [LARGE SCALE GENOMIC DNA]</scope>
    <source>
        <strain evidence="6 7">NBRC 109088</strain>
    </source>
</reference>
<evidence type="ECO:0000256" key="3">
    <source>
        <dbReference type="ARBA" id="ARBA00023163"/>
    </source>
</evidence>
<dbReference type="SMART" id="SM00346">
    <property type="entry name" value="HTH_ICLR"/>
    <property type="match status" value="1"/>
</dbReference>
<dbReference type="EMBL" id="BONX01000003">
    <property type="protein sequence ID" value="GIG94084.1"/>
    <property type="molecule type" value="Genomic_DNA"/>
</dbReference>
<evidence type="ECO:0000259" key="5">
    <source>
        <dbReference type="PROSITE" id="PS51078"/>
    </source>
</evidence>
<dbReference type="InterPro" id="IPR005471">
    <property type="entry name" value="Tscrpt_reg_IclR_N"/>
</dbReference>
<gene>
    <name evidence="6" type="ORF">Pma05_06570</name>
</gene>
<name>A0ABQ4EHF1_9ACTN</name>